<dbReference type="GO" id="GO:0003677">
    <property type="term" value="F:DNA binding"/>
    <property type="evidence" value="ECO:0007669"/>
    <property type="project" value="UniProtKB-KW"/>
</dbReference>
<feature type="binding site" evidence="5">
    <location>
        <begin position="394"/>
        <end position="401"/>
    </location>
    <ligand>
        <name>ATP</name>
        <dbReference type="ChEBI" id="CHEBI:30616"/>
    </ligand>
</feature>
<dbReference type="PANTHER" id="PTHR22683">
    <property type="entry name" value="SPORULATION PROTEIN RELATED"/>
    <property type="match status" value="1"/>
</dbReference>
<dbReference type="Gene3D" id="3.30.980.40">
    <property type="match status" value="1"/>
</dbReference>
<dbReference type="Proteomes" id="UP000595618">
    <property type="component" value="Chromosome"/>
</dbReference>
<protein>
    <recommendedName>
        <fullName evidence="8">FtsK domain-containing protein</fullName>
    </recommendedName>
</protein>
<evidence type="ECO:0000313" key="9">
    <source>
        <dbReference type="EMBL" id="QQG45338.1"/>
    </source>
</evidence>
<keyword evidence="7" id="KW-0812">Transmembrane</keyword>
<keyword evidence="3 5" id="KW-0067">ATP-binding</keyword>
<dbReference type="SUPFAM" id="SSF46785">
    <property type="entry name" value="Winged helix' DNA-binding domain"/>
    <property type="match status" value="1"/>
</dbReference>
<proteinExistence type="inferred from homology"/>
<dbReference type="AlphaFoldDB" id="A0A7T5RJJ7"/>
<feature type="transmembrane region" description="Helical" evidence="7">
    <location>
        <begin position="95"/>
        <end position="117"/>
    </location>
</feature>
<keyword evidence="7" id="KW-0472">Membrane</keyword>
<evidence type="ECO:0000256" key="3">
    <source>
        <dbReference type="ARBA" id="ARBA00022840"/>
    </source>
</evidence>
<dbReference type="SMART" id="SM00843">
    <property type="entry name" value="Ftsk_gamma"/>
    <property type="match status" value="1"/>
</dbReference>
<dbReference type="InterPro" id="IPR027417">
    <property type="entry name" value="P-loop_NTPase"/>
</dbReference>
<evidence type="ECO:0000256" key="6">
    <source>
        <dbReference type="SAM" id="MobiDB-lite"/>
    </source>
</evidence>
<keyword evidence="2 5" id="KW-0547">Nucleotide-binding</keyword>
<evidence type="ECO:0000256" key="2">
    <source>
        <dbReference type="ARBA" id="ARBA00022741"/>
    </source>
</evidence>
<feature type="transmembrane region" description="Helical" evidence="7">
    <location>
        <begin position="33"/>
        <end position="51"/>
    </location>
</feature>
<dbReference type="CDD" id="cd01127">
    <property type="entry name" value="TrwB_TraG_TraD_VirD4"/>
    <property type="match status" value="1"/>
</dbReference>
<evidence type="ECO:0000256" key="7">
    <source>
        <dbReference type="SAM" id="Phobius"/>
    </source>
</evidence>
<dbReference type="Pfam" id="PF09397">
    <property type="entry name" value="FtsK_gamma"/>
    <property type="match status" value="1"/>
</dbReference>
<dbReference type="EMBL" id="CP066690">
    <property type="protein sequence ID" value="QQG45338.1"/>
    <property type="molecule type" value="Genomic_DNA"/>
</dbReference>
<evidence type="ECO:0000313" key="10">
    <source>
        <dbReference type="Proteomes" id="UP000595618"/>
    </source>
</evidence>
<keyword evidence="7" id="KW-1133">Transmembrane helix</keyword>
<evidence type="ECO:0000256" key="1">
    <source>
        <dbReference type="ARBA" id="ARBA00006474"/>
    </source>
</evidence>
<accession>A0A7T5RJJ7</accession>
<dbReference type="InterPro" id="IPR018541">
    <property type="entry name" value="Ftsk_gamma"/>
</dbReference>
<feature type="region of interest" description="Disordered" evidence="6">
    <location>
        <begin position="1"/>
        <end position="22"/>
    </location>
</feature>
<dbReference type="SUPFAM" id="SSF52540">
    <property type="entry name" value="P-loop containing nucleoside triphosphate hydrolases"/>
    <property type="match status" value="1"/>
</dbReference>
<dbReference type="PANTHER" id="PTHR22683:SF41">
    <property type="entry name" value="DNA TRANSLOCASE FTSK"/>
    <property type="match status" value="1"/>
</dbReference>
<dbReference type="Pfam" id="PF17854">
    <property type="entry name" value="FtsK_alpha"/>
    <property type="match status" value="1"/>
</dbReference>
<organism evidence="9 10">
    <name type="scientific">Candidatus Sungiibacteriota bacterium</name>
    <dbReference type="NCBI Taxonomy" id="2750080"/>
    <lineage>
        <taxon>Bacteria</taxon>
        <taxon>Candidatus Sungiibacteriota</taxon>
    </lineage>
</organism>
<dbReference type="PROSITE" id="PS50901">
    <property type="entry name" value="FTSK"/>
    <property type="match status" value="1"/>
</dbReference>
<dbReference type="InterPro" id="IPR050206">
    <property type="entry name" value="FtsK/SpoIIIE/SftA"/>
</dbReference>
<dbReference type="InterPro" id="IPR036390">
    <property type="entry name" value="WH_DNA-bd_sf"/>
</dbReference>
<feature type="compositionally biased region" description="Basic and acidic residues" evidence="6">
    <location>
        <begin position="7"/>
        <end position="22"/>
    </location>
</feature>
<dbReference type="Gene3D" id="3.40.50.300">
    <property type="entry name" value="P-loop containing nucleotide triphosphate hydrolases"/>
    <property type="match status" value="1"/>
</dbReference>
<name>A0A7T5RJJ7_9BACT</name>
<dbReference type="Pfam" id="PF01580">
    <property type="entry name" value="FtsK_SpoIIIE"/>
    <property type="match status" value="1"/>
</dbReference>
<reference evidence="9 10" key="1">
    <citation type="submission" date="2020-07" db="EMBL/GenBank/DDBJ databases">
        <title>Huge and variable diversity of episymbiotic CPR bacteria and DPANN archaea in groundwater ecosystems.</title>
        <authorList>
            <person name="He C.Y."/>
            <person name="Keren R."/>
            <person name="Whittaker M."/>
            <person name="Farag I.F."/>
            <person name="Doudna J."/>
            <person name="Cate J.H.D."/>
            <person name="Banfield J.F."/>
        </authorList>
    </citation>
    <scope>NUCLEOTIDE SEQUENCE [LARGE SCALE GENOMIC DNA]</scope>
    <source>
        <strain evidence="9">NC_groundwater_541_Ag_S-0.1um_46_50</strain>
    </source>
</reference>
<feature type="region of interest" description="Disordered" evidence="6">
    <location>
        <begin position="703"/>
        <end position="723"/>
    </location>
</feature>
<gene>
    <name evidence="9" type="ORF">HYW89_00135</name>
</gene>
<dbReference type="Gene3D" id="1.10.10.10">
    <property type="entry name" value="Winged helix-like DNA-binding domain superfamily/Winged helix DNA-binding domain"/>
    <property type="match status" value="1"/>
</dbReference>
<comment type="similarity">
    <text evidence="1">Belongs to the FtsK/SpoIIIE/SftA family.</text>
</comment>
<keyword evidence="4" id="KW-0238">DNA-binding</keyword>
<dbReference type="GO" id="GO:0005524">
    <property type="term" value="F:ATP binding"/>
    <property type="evidence" value="ECO:0007669"/>
    <property type="project" value="UniProtKB-UniRule"/>
</dbReference>
<dbReference type="InterPro" id="IPR002543">
    <property type="entry name" value="FtsK_dom"/>
</dbReference>
<dbReference type="InterPro" id="IPR041027">
    <property type="entry name" value="FtsK_alpha"/>
</dbReference>
<feature type="domain" description="FtsK" evidence="8">
    <location>
        <begin position="377"/>
        <end position="568"/>
    </location>
</feature>
<evidence type="ECO:0000256" key="4">
    <source>
        <dbReference type="ARBA" id="ARBA00023125"/>
    </source>
</evidence>
<evidence type="ECO:0000256" key="5">
    <source>
        <dbReference type="PROSITE-ProRule" id="PRU00289"/>
    </source>
</evidence>
<evidence type="ECO:0000259" key="8">
    <source>
        <dbReference type="PROSITE" id="PS50901"/>
    </source>
</evidence>
<feature type="transmembrane region" description="Helical" evidence="7">
    <location>
        <begin position="137"/>
        <end position="158"/>
    </location>
</feature>
<dbReference type="InterPro" id="IPR003593">
    <property type="entry name" value="AAA+_ATPase"/>
</dbReference>
<dbReference type="SMART" id="SM00382">
    <property type="entry name" value="AAA"/>
    <property type="match status" value="1"/>
</dbReference>
<feature type="transmembrane region" description="Helical" evidence="7">
    <location>
        <begin position="71"/>
        <end position="88"/>
    </location>
</feature>
<dbReference type="InterPro" id="IPR036388">
    <property type="entry name" value="WH-like_DNA-bd_sf"/>
</dbReference>
<sequence length="723" mass="79045">MAGKTRKNGESDKRGQAAKKWHSDLHPETKKSILAILAFVGAVLFILSFLGRGGTIGGYIFKIFDFLLGKGYFFAPLSLVLVGFSLMLSEKRHILGATFFGGVLFLFMSLAGISLTFGDLRGGALGSLIATPLMRLFDFWAALVIVLGFFSISILLMLNMPILRRREKSQEETLAPVDGITSGVKAVLENISTTIQTALEKKEEVTAEAIDTPISPASTTVTAIAAPKEEPLIALRKINKRFDYTKPPFELLQGDRGTPSSGDIRANANIIKRTLENFGIDVEMGEIAIGPTVTQYTLRPAEGVKLARITALHNDLSLALAAHPIRIEAPIPGKSLAGIEVPNRSIALVGLKVLLENKIFQESSQPLLFALGRDVSGTPVFADLARMPHLLISGATGSGKSVCIHALITSFLYRNPPEMLRFIIVDPKRVELSTYNDIPHLLTPVITDPKTTIQALRWATKEMDRRYDMLSSHQVRDITNYNAGIAKSQEGELLPYLVIVIDELADLMAMFPREVESSIIRLAQMARAVGIHLIVATQRPSVEVLTGLIKANITSRIAFQVASQVDSRTILDMAGAEKLLGNGDMLFLAGDTAKPRRIQGAFVSEQEIKRVVDFLREEIEAPEYEEGILDTKIEEDQAEEFSGGGDNDPIYEEAKTLVIEAGKASASYLQRRLRLGYARAARILDTMEARGVVGPADGAKPREVLIKRESMAGSNNDEEFYAS</sequence>